<dbReference type="GO" id="GO:0008270">
    <property type="term" value="F:zinc ion binding"/>
    <property type="evidence" value="ECO:0007669"/>
    <property type="project" value="UniProtKB-KW"/>
</dbReference>
<protein>
    <recommendedName>
        <fullName evidence="10">RUN domain-containing protein</fullName>
    </recommendedName>
</protein>
<dbReference type="SMART" id="SM01175">
    <property type="entry name" value="DUF4206"/>
    <property type="match status" value="1"/>
</dbReference>
<evidence type="ECO:0000313" key="12">
    <source>
        <dbReference type="Proteomes" id="UP000007110"/>
    </source>
</evidence>
<dbReference type="Pfam" id="PF13901">
    <property type="entry name" value="RH_dom"/>
    <property type="match status" value="1"/>
</dbReference>
<evidence type="ECO:0000256" key="5">
    <source>
        <dbReference type="ARBA" id="ARBA00022753"/>
    </source>
</evidence>
<evidence type="ECO:0000313" key="11">
    <source>
        <dbReference type="EnsemblMetazoa" id="XP_030842425"/>
    </source>
</evidence>
<feature type="region of interest" description="Disordered" evidence="9">
    <location>
        <begin position="430"/>
        <end position="452"/>
    </location>
</feature>
<evidence type="ECO:0000259" key="10">
    <source>
        <dbReference type="PROSITE" id="PS50826"/>
    </source>
</evidence>
<keyword evidence="4" id="KW-0677">Repeat</keyword>
<evidence type="ECO:0000256" key="1">
    <source>
        <dbReference type="ARBA" id="ARBA00004603"/>
    </source>
</evidence>
<feature type="region of interest" description="Disordered" evidence="9">
    <location>
        <begin position="600"/>
        <end position="636"/>
    </location>
</feature>
<dbReference type="EnsemblMetazoa" id="XM_030986565">
    <property type="protein sequence ID" value="XP_030842425"/>
    <property type="gene ID" value="LOC100893654"/>
</dbReference>
<dbReference type="CDD" id="cd15489">
    <property type="entry name" value="PHD_SF"/>
    <property type="match status" value="1"/>
</dbReference>
<feature type="compositionally biased region" description="Basic and acidic residues" evidence="9">
    <location>
        <begin position="362"/>
        <end position="372"/>
    </location>
</feature>
<dbReference type="GO" id="GO:0005770">
    <property type="term" value="C:late endosome"/>
    <property type="evidence" value="ECO:0007669"/>
    <property type="project" value="UniProtKB-SubCell"/>
</dbReference>
<dbReference type="InterPro" id="IPR047326">
    <property type="entry name" value="RUN_PLEKHM1"/>
</dbReference>
<keyword evidence="5" id="KW-0967">Endosome</keyword>
<keyword evidence="8" id="KW-0072">Autophagy</keyword>
<sequence>MSLFGKKRQDEVEAARHMAIKLTLSKEVASSIKKLQRDHISLDSAIRSGDTANRFCNVMEAILLHELKDSYSSKTFWPFLIKFTHRDVIEQIKELSFIKTEVGFCRAWVRLALNDCLMESYISAILRDSKAIRQYYGRNSFFRDPEQPFIINNYLQGLCNFSFQLSHNSTLLNVWGAAPSMLKGSWSPPGDNKANDATAPRPSTDLTASFQDWPAATSPLTSSTASFTIPDGALHVTPTNSLDMPYHVGSFHESEMSTNLLRSLAEDEKGTTRDSVAALSRKIEEQPSVVLEESEDFEDSIVIHMSPTQNTSIQEEDKPPDDAPDTEHSHLQNMNVHSSPSKNPFEDEDAEDAESFNQGHVNDSDAQTKEELSIASGLTKYPGEENRHAPKIPSNQEADDPTSFYSDNISKETNLKMKIERDDFDDNPFFKADVNKDAENPNDGIKKPRIPSLQEELDAAEGGMYVSRSNIEYYKEDDDEDEEGDGDYHGDVRRGKEKEVQSGKVDDMRTCNSRDQGLDERGLLEEDRMGRVSAGENDGGEREEFTSSHGNSLGRNRGWSSEFHRPTSTMSEDTTDGYTRQESYQTLLKNYMDTTDKAITPVSNLSPLTSPTSDTTSKEMSTPPPMKSSAPTSPQPADFPLDFEIIPFSSSPASKYADSRTQDLLSRVTNIANEKGLDSQNYQCKGCTRPVGIIYGKAKVCGYDGCYYCYECHIDEEAIIPARVLYNWDFRKQKVAKHTKSFLQQIEAMPLIDIAQTNSSLYKAVQELEEVKGVRMQLKYLKAYLFTCKQSVAEELKKRVWPREYMLDHVHLYSMLDFTQVQAGTLSPILRKVVVFAVKHVQQCALCSQKGFICEICENSKIIYPFDTDLTVQCDKCKSVYHRACKTEMKPCPKCVRRKVRKTQADQNASEANFVSPFT</sequence>
<dbReference type="Proteomes" id="UP000007110">
    <property type="component" value="Unassembled WGS sequence"/>
</dbReference>
<reference evidence="12" key="1">
    <citation type="submission" date="2015-02" db="EMBL/GenBank/DDBJ databases">
        <title>Genome sequencing for Strongylocentrotus purpuratus.</title>
        <authorList>
            <person name="Murali S."/>
            <person name="Liu Y."/>
            <person name="Vee V."/>
            <person name="English A."/>
            <person name="Wang M."/>
            <person name="Skinner E."/>
            <person name="Han Y."/>
            <person name="Muzny D.M."/>
            <person name="Worley K.C."/>
            <person name="Gibbs R.A."/>
        </authorList>
    </citation>
    <scope>NUCLEOTIDE SEQUENCE</scope>
</reference>
<keyword evidence="2" id="KW-0597">Phosphoprotein</keyword>
<feature type="compositionally biased region" description="Basic and acidic residues" evidence="9">
    <location>
        <begin position="516"/>
        <end position="530"/>
    </location>
</feature>
<dbReference type="PANTHER" id="PTHR12326">
    <property type="entry name" value="PLECKSTRIN HOMOLOGY DOMAIN CONTAINING PROTEIN"/>
    <property type="match status" value="1"/>
</dbReference>
<evidence type="ECO:0000256" key="9">
    <source>
        <dbReference type="SAM" id="MobiDB-lite"/>
    </source>
</evidence>
<evidence type="ECO:0000256" key="6">
    <source>
        <dbReference type="ARBA" id="ARBA00022771"/>
    </source>
</evidence>
<dbReference type="OMA" id="TCREPII"/>
<proteinExistence type="predicted"/>
<feature type="compositionally biased region" description="Acidic residues" evidence="9">
    <location>
        <begin position="475"/>
        <end position="485"/>
    </location>
</feature>
<evidence type="ECO:0000256" key="2">
    <source>
        <dbReference type="ARBA" id="ARBA00022553"/>
    </source>
</evidence>
<feature type="compositionally biased region" description="Polar residues" evidence="9">
    <location>
        <begin position="566"/>
        <end position="579"/>
    </location>
</feature>
<evidence type="ECO:0000256" key="7">
    <source>
        <dbReference type="ARBA" id="ARBA00022833"/>
    </source>
</evidence>
<keyword evidence="7" id="KW-0862">Zinc</keyword>
<dbReference type="SMART" id="SM00593">
    <property type="entry name" value="RUN"/>
    <property type="match status" value="1"/>
</dbReference>
<keyword evidence="6" id="KW-0863">Zinc-finger</keyword>
<dbReference type="InterPro" id="IPR025258">
    <property type="entry name" value="RH_dom"/>
</dbReference>
<accession>A0A7M7SZB0</accession>
<dbReference type="InParanoid" id="A0A7M7SZB0"/>
<dbReference type="KEGG" id="spu:100893654"/>
<keyword evidence="3" id="KW-0479">Metal-binding</keyword>
<dbReference type="AlphaFoldDB" id="A0A7M7SZB0"/>
<feature type="region of interest" description="Disordered" evidence="9">
    <location>
        <begin position="307"/>
        <end position="411"/>
    </location>
</feature>
<dbReference type="GeneID" id="100893654"/>
<feature type="domain" description="RUN" evidence="10">
    <location>
        <begin position="46"/>
        <end position="170"/>
    </location>
</feature>
<feature type="compositionally biased region" description="Polar residues" evidence="9">
    <location>
        <begin position="331"/>
        <end position="342"/>
    </location>
</feature>
<feature type="compositionally biased region" description="Basic and acidic residues" evidence="9">
    <location>
        <begin position="486"/>
        <end position="509"/>
    </location>
</feature>
<dbReference type="RefSeq" id="XP_030842425.1">
    <property type="nucleotide sequence ID" value="XM_030986565.1"/>
</dbReference>
<dbReference type="Pfam" id="PF02759">
    <property type="entry name" value="RUN"/>
    <property type="match status" value="1"/>
</dbReference>
<feature type="compositionally biased region" description="Low complexity" evidence="9">
    <location>
        <begin position="600"/>
        <end position="615"/>
    </location>
</feature>
<dbReference type="OrthoDB" id="62364at2759"/>
<feature type="compositionally biased region" description="Basic and acidic residues" evidence="9">
    <location>
        <begin position="315"/>
        <end position="330"/>
    </location>
</feature>
<dbReference type="InterPro" id="IPR051366">
    <property type="entry name" value="DEF8"/>
</dbReference>
<evidence type="ECO:0000256" key="4">
    <source>
        <dbReference type="ARBA" id="ARBA00022737"/>
    </source>
</evidence>
<dbReference type="PROSITE" id="PS50826">
    <property type="entry name" value="RUN"/>
    <property type="match status" value="1"/>
</dbReference>
<keyword evidence="12" id="KW-1185">Reference proteome</keyword>
<name>A0A7M7SZB0_STRPU</name>
<comment type="subcellular location">
    <subcellularLocation>
        <location evidence="1">Late endosome</location>
    </subcellularLocation>
</comment>
<evidence type="ECO:0000256" key="8">
    <source>
        <dbReference type="ARBA" id="ARBA00023006"/>
    </source>
</evidence>
<dbReference type="CDD" id="cd17679">
    <property type="entry name" value="RUN_PLEKHM1"/>
    <property type="match status" value="1"/>
</dbReference>
<organism evidence="11 12">
    <name type="scientific">Strongylocentrotus purpuratus</name>
    <name type="common">Purple sea urchin</name>
    <dbReference type="NCBI Taxonomy" id="7668"/>
    <lineage>
        <taxon>Eukaryota</taxon>
        <taxon>Metazoa</taxon>
        <taxon>Echinodermata</taxon>
        <taxon>Eleutherozoa</taxon>
        <taxon>Echinozoa</taxon>
        <taxon>Echinoidea</taxon>
        <taxon>Euechinoidea</taxon>
        <taxon>Echinacea</taxon>
        <taxon>Camarodonta</taxon>
        <taxon>Echinidea</taxon>
        <taxon>Strongylocentrotidae</taxon>
        <taxon>Strongylocentrotus</taxon>
    </lineage>
</organism>
<reference evidence="11" key="2">
    <citation type="submission" date="2021-01" db="UniProtKB">
        <authorList>
            <consortium name="EnsemblMetazoa"/>
        </authorList>
    </citation>
    <scope>IDENTIFICATION</scope>
</reference>
<dbReference type="InterPro" id="IPR037213">
    <property type="entry name" value="Run_dom_sf"/>
</dbReference>
<dbReference type="GO" id="GO:0006914">
    <property type="term" value="P:autophagy"/>
    <property type="evidence" value="ECO:0007669"/>
    <property type="project" value="UniProtKB-KW"/>
</dbReference>
<evidence type="ECO:0000256" key="3">
    <source>
        <dbReference type="ARBA" id="ARBA00022723"/>
    </source>
</evidence>
<dbReference type="SUPFAM" id="SSF140741">
    <property type="entry name" value="RUN domain-like"/>
    <property type="match status" value="1"/>
</dbReference>
<dbReference type="Gene3D" id="1.20.58.900">
    <property type="match status" value="1"/>
</dbReference>
<dbReference type="InterPro" id="IPR004012">
    <property type="entry name" value="Run_dom"/>
</dbReference>
<feature type="region of interest" description="Disordered" evidence="9">
    <location>
        <begin position="473"/>
        <end position="579"/>
    </location>
</feature>
<dbReference type="PANTHER" id="PTHR12326:SF12">
    <property type="entry name" value="PLECKSTRIN HOMOLOGY AND RUN DOMAIN CONTAINING M1"/>
    <property type="match status" value="1"/>
</dbReference>